<dbReference type="STRING" id="1068978.AMETH_3741"/>
<dbReference type="AlphaFoldDB" id="A0A076MSG5"/>
<dbReference type="SUPFAM" id="SSF53335">
    <property type="entry name" value="S-adenosyl-L-methionine-dependent methyltransferases"/>
    <property type="match status" value="1"/>
</dbReference>
<dbReference type="Gene3D" id="3.40.50.150">
    <property type="entry name" value="Vaccinia Virus protein VP39"/>
    <property type="match status" value="1"/>
</dbReference>
<dbReference type="KEGG" id="amq:AMETH_3741"/>
<keyword evidence="2" id="KW-0489">Methyltransferase</keyword>
<feature type="domain" description="Methyltransferase" evidence="1">
    <location>
        <begin position="49"/>
        <end position="145"/>
    </location>
</feature>
<dbReference type="RefSeq" id="WP_017982663.1">
    <property type="nucleotide sequence ID" value="NZ_AQUL01000001.1"/>
</dbReference>
<gene>
    <name evidence="2" type="ORF">AMETH_3741</name>
</gene>
<dbReference type="HOGENOM" id="CLU_115249_0_0_11"/>
<accession>A0A076MSG5</accession>
<dbReference type="Pfam" id="PF13649">
    <property type="entry name" value="Methyltransf_25"/>
    <property type="match status" value="1"/>
</dbReference>
<evidence type="ECO:0000313" key="2">
    <source>
        <dbReference type="EMBL" id="AIJ23833.1"/>
    </source>
</evidence>
<dbReference type="PATRIC" id="fig|1068978.7.peg.3999"/>
<dbReference type="PANTHER" id="PTHR43591">
    <property type="entry name" value="METHYLTRANSFERASE"/>
    <property type="match status" value="1"/>
</dbReference>
<organism evidence="2 3">
    <name type="scientific">Amycolatopsis methanolica 239</name>
    <dbReference type="NCBI Taxonomy" id="1068978"/>
    <lineage>
        <taxon>Bacteria</taxon>
        <taxon>Bacillati</taxon>
        <taxon>Actinomycetota</taxon>
        <taxon>Actinomycetes</taxon>
        <taxon>Pseudonocardiales</taxon>
        <taxon>Pseudonocardiaceae</taxon>
        <taxon>Amycolatopsis</taxon>
        <taxon>Amycolatopsis methanolica group</taxon>
    </lineage>
</organism>
<dbReference type="GO" id="GO:0032259">
    <property type="term" value="P:methylation"/>
    <property type="evidence" value="ECO:0007669"/>
    <property type="project" value="UniProtKB-KW"/>
</dbReference>
<dbReference type="OrthoDB" id="3624250at2"/>
<protein>
    <submittedName>
        <fullName evidence="2">Methyltransferase type 11</fullName>
    </submittedName>
</protein>
<keyword evidence="3" id="KW-1185">Reference proteome</keyword>
<dbReference type="InterPro" id="IPR041698">
    <property type="entry name" value="Methyltransf_25"/>
</dbReference>
<dbReference type="eggNOG" id="COG2226">
    <property type="taxonomic scope" value="Bacteria"/>
</dbReference>
<dbReference type="Proteomes" id="UP000062973">
    <property type="component" value="Chromosome"/>
</dbReference>
<proteinExistence type="predicted"/>
<dbReference type="InterPro" id="IPR029063">
    <property type="entry name" value="SAM-dependent_MTases_sf"/>
</dbReference>
<evidence type="ECO:0000259" key="1">
    <source>
        <dbReference type="Pfam" id="PF13649"/>
    </source>
</evidence>
<dbReference type="CDD" id="cd02440">
    <property type="entry name" value="AdoMet_MTases"/>
    <property type="match status" value="1"/>
</dbReference>
<sequence>MHRTLHGLGQRHLFADGRSYDRHAGRAFRTLHRRVADDVAAAAPSDGLVLDAGCGTGLLAAEIAHRRPDLRVHGVDLQQAMVDVAVERAERAGLADRVAFTVADLADLPLPATTTDLAVSTASMHHWTDVPAIVTALHRVLRPGGPLWIYDIRWAPSRAVRAASAAAGRRTARTLVRTGAFPVALFQRLAA</sequence>
<dbReference type="GO" id="GO:0008168">
    <property type="term" value="F:methyltransferase activity"/>
    <property type="evidence" value="ECO:0007669"/>
    <property type="project" value="UniProtKB-KW"/>
</dbReference>
<dbReference type="EMBL" id="CP009110">
    <property type="protein sequence ID" value="AIJ23833.1"/>
    <property type="molecule type" value="Genomic_DNA"/>
</dbReference>
<evidence type="ECO:0000313" key="3">
    <source>
        <dbReference type="Proteomes" id="UP000062973"/>
    </source>
</evidence>
<keyword evidence="2" id="KW-0808">Transferase</keyword>
<reference evidence="2 3" key="1">
    <citation type="submission" date="2014-07" db="EMBL/GenBank/DDBJ databases">
        <title>Whole Genome Sequence of the Amycolatopsis methanolica 239.</title>
        <authorList>
            <person name="Tang B."/>
        </authorList>
    </citation>
    <scope>NUCLEOTIDE SEQUENCE [LARGE SCALE GENOMIC DNA]</scope>
    <source>
        <strain evidence="2 3">239</strain>
    </source>
</reference>
<name>A0A076MSG5_AMYME</name>